<proteinExistence type="predicted"/>
<evidence type="ECO:0000313" key="1">
    <source>
        <dbReference type="EMBL" id="CUA82423.1"/>
    </source>
</evidence>
<dbReference type="RefSeq" id="WP_082446376.1">
    <property type="nucleotide sequence ID" value="NZ_CYHA01000002.1"/>
</dbReference>
<dbReference type="InterPro" id="IPR021352">
    <property type="entry name" value="DUF2971"/>
</dbReference>
<dbReference type="AlphaFoldDB" id="A0A0K6GV00"/>
<dbReference type="STRING" id="375574.GCA_001418035_01061"/>
<name>A0A0K6GV00_9NEIS</name>
<accession>A0A0K6GV00</accession>
<evidence type="ECO:0000313" key="2">
    <source>
        <dbReference type="Proteomes" id="UP000243535"/>
    </source>
</evidence>
<dbReference type="OrthoDB" id="8550178at2"/>
<keyword evidence="2" id="KW-1185">Reference proteome</keyword>
<dbReference type="Proteomes" id="UP000243535">
    <property type="component" value="Unassembled WGS sequence"/>
</dbReference>
<dbReference type="EMBL" id="CYHA01000002">
    <property type="protein sequence ID" value="CUA82423.1"/>
    <property type="molecule type" value="Genomic_DNA"/>
</dbReference>
<gene>
    <name evidence="1" type="ORF">Ga0061063_1268</name>
</gene>
<protein>
    <recommendedName>
        <fullName evidence="3">DUF2971 domain-containing protein</fullName>
    </recommendedName>
</protein>
<evidence type="ECO:0008006" key="3">
    <source>
        <dbReference type="Google" id="ProtNLM"/>
    </source>
</evidence>
<organism evidence="1 2">
    <name type="scientific">Gulbenkiania indica</name>
    <dbReference type="NCBI Taxonomy" id="375574"/>
    <lineage>
        <taxon>Bacteria</taxon>
        <taxon>Pseudomonadati</taxon>
        <taxon>Pseudomonadota</taxon>
        <taxon>Betaproteobacteria</taxon>
        <taxon>Neisseriales</taxon>
        <taxon>Chromobacteriaceae</taxon>
        <taxon>Gulbenkiania</taxon>
    </lineage>
</organism>
<sequence>MPLDIVKTYPTLWHYTTATGLDGILSSGELWATNIRYLNDEEEMNGFFKHKFPVLLEDAVDRGIAQVIETPRGQAMLEHTGSVEGIKREFLHGFNTSLIQVTLALEVYVTSFCYAPPGVESVNGLLSQWRGYGIDGGYAIIFDTQKLFELCEKEQEKYKHAFMNFSDVDYHQADWQTNSHRHEETIEWEQSVRKVISDVVVEGDLQTKAEQLFVPIVAQAVRHKHVGFQEEREVRIATVRLPKKLLTDAANMGMDIPPPKKVSFYNRSGLPVPYISLFDGIPREEKTPLPIKEIVVGPHRDKVRRKQSVEMLLEEIGLDVPVRVSEIPYLGR</sequence>
<reference evidence="2" key="1">
    <citation type="submission" date="2015-08" db="EMBL/GenBank/DDBJ databases">
        <authorList>
            <person name="Varghese N."/>
        </authorList>
    </citation>
    <scope>NUCLEOTIDE SEQUENCE [LARGE SCALE GENOMIC DNA]</scope>
    <source>
        <strain evidence="2">DSM 17901</strain>
    </source>
</reference>
<dbReference type="Pfam" id="PF11185">
    <property type="entry name" value="DUF2971"/>
    <property type="match status" value="1"/>
</dbReference>